<evidence type="ECO:0000256" key="2">
    <source>
        <dbReference type="ARBA" id="ARBA00022801"/>
    </source>
</evidence>
<dbReference type="PATRIC" id="fig|759362.5.peg.1480"/>
<dbReference type="InterPro" id="IPR006680">
    <property type="entry name" value="Amidohydro-rel"/>
</dbReference>
<dbReference type="Gene3D" id="3.20.20.140">
    <property type="entry name" value="Metal-dependent hydrolases"/>
    <property type="match status" value="1"/>
</dbReference>
<dbReference type="SUPFAM" id="SSF51338">
    <property type="entry name" value="Composite domain of metallo-dependent hydrolases"/>
    <property type="match status" value="1"/>
</dbReference>
<evidence type="ECO:0000313" key="5">
    <source>
        <dbReference type="Proteomes" id="UP000000692"/>
    </source>
</evidence>
<gene>
    <name evidence="4" type="ordered locus">KVU_1433</name>
</gene>
<organism evidence="4 5">
    <name type="scientific">Ketogulonicigenium vulgare (strain WSH-001)</name>
    <dbReference type="NCBI Taxonomy" id="759362"/>
    <lineage>
        <taxon>Bacteria</taxon>
        <taxon>Pseudomonadati</taxon>
        <taxon>Pseudomonadota</taxon>
        <taxon>Alphaproteobacteria</taxon>
        <taxon>Rhodobacterales</taxon>
        <taxon>Roseobacteraceae</taxon>
        <taxon>Ketogulonicigenium</taxon>
    </lineage>
</organism>
<dbReference type="InterPro" id="IPR011059">
    <property type="entry name" value="Metal-dep_hydrolase_composite"/>
</dbReference>
<proteinExistence type="inferred from homology"/>
<dbReference type="PANTHER" id="PTHR43794:SF11">
    <property type="entry name" value="AMIDOHYDROLASE-RELATED DOMAIN-CONTAINING PROTEIN"/>
    <property type="match status" value="1"/>
</dbReference>
<keyword evidence="5" id="KW-1185">Reference proteome</keyword>
<name>F9Y955_KETVW</name>
<dbReference type="SUPFAM" id="SSF51556">
    <property type="entry name" value="Metallo-dependent hydrolases"/>
    <property type="match status" value="1"/>
</dbReference>
<dbReference type="KEGG" id="kvl:KVU_1433"/>
<dbReference type="InterPro" id="IPR050287">
    <property type="entry name" value="MTA/SAH_deaminase"/>
</dbReference>
<sequence>MSQTLIRNATIVTMDKDDRILANAAILFEGETIKAIGETAIAGAGHDAQVIDATDKIIIPGLINAHIHMWQTALRGYGMDWTGVEHHLHMQTEFVPVFTPDQMRLSEFAGGLSLLNGGVTSVFEWCHGNRTPDHSDAAIEGLQDAGIRSLFIHGTVKTLPHEGEVHFSQVPHPAAEARRLRARHSSDGGMMGLALGILGPDYSPVEICRQDFALADELGLWSSAHVSGKPGKVEGGYRRLKAEGILTGKHNVVHANSMEDDEIALLLDNDCTITATSSTEISGGSKAPLVSRVIALGGRPSIGNDSESAMAGSMLEAMRQSLMIDRLFHNISRDAVSKGPGQAATNAVYRGMPLPPRKNPGAYEALKWATIDNAKSVGMEAFIGSLELGKKADIVMVDALAPNLTPGLDPVEAVVGYADAANIEAIWVNGTLQKWDFKLLNPSARSAAKALRDTALTVLENAGRRELITHRFTG</sequence>
<feature type="domain" description="Amidohydrolase-related" evidence="3">
    <location>
        <begin position="57"/>
        <end position="431"/>
    </location>
</feature>
<dbReference type="Pfam" id="PF01979">
    <property type="entry name" value="Amidohydro_1"/>
    <property type="match status" value="1"/>
</dbReference>
<dbReference type="NCBIfam" id="NF006056">
    <property type="entry name" value="PRK08204.1"/>
    <property type="match status" value="1"/>
</dbReference>
<dbReference type="OrthoDB" id="9796020at2"/>
<protein>
    <submittedName>
        <fullName evidence="4">Amidohydrolase:Amidohydrolase-like protein</fullName>
    </submittedName>
</protein>
<evidence type="ECO:0000313" key="4">
    <source>
        <dbReference type="EMBL" id="AEM41272.1"/>
    </source>
</evidence>
<dbReference type="eggNOG" id="COG0402">
    <property type="taxonomic scope" value="Bacteria"/>
</dbReference>
<dbReference type="RefSeq" id="WP_013384742.1">
    <property type="nucleotide sequence ID" value="NC_017384.1"/>
</dbReference>
<comment type="similarity">
    <text evidence="1">Belongs to the metallo-dependent hydrolases superfamily. ATZ/TRZ family.</text>
</comment>
<dbReference type="PANTHER" id="PTHR43794">
    <property type="entry name" value="AMINOHYDROLASE SSNA-RELATED"/>
    <property type="match status" value="1"/>
</dbReference>
<reference evidence="4 5" key="1">
    <citation type="journal article" date="2011" name="J. Bacteriol.">
        <title>Complete genome sequence of the industrial strain Ketogulonicigenium vulgare WSH-001.</title>
        <authorList>
            <person name="Liu L."/>
            <person name="Li Y."/>
            <person name="Zhang J."/>
            <person name="Zhou Z."/>
            <person name="Liu J."/>
            <person name="Li X."/>
            <person name="Zhou J."/>
            <person name="Du G."/>
            <person name="Wang L."/>
            <person name="Chen J."/>
        </authorList>
    </citation>
    <scope>NUCLEOTIDE SEQUENCE [LARGE SCALE GENOMIC DNA]</scope>
    <source>
        <strain evidence="4 5">WSH-001</strain>
    </source>
</reference>
<dbReference type="Gene3D" id="2.30.40.10">
    <property type="entry name" value="Urease, subunit C, domain 1"/>
    <property type="match status" value="1"/>
</dbReference>
<evidence type="ECO:0000259" key="3">
    <source>
        <dbReference type="Pfam" id="PF01979"/>
    </source>
</evidence>
<dbReference type="GO" id="GO:0016810">
    <property type="term" value="F:hydrolase activity, acting on carbon-nitrogen (but not peptide) bonds"/>
    <property type="evidence" value="ECO:0007669"/>
    <property type="project" value="InterPro"/>
</dbReference>
<accession>F9Y955</accession>
<keyword evidence="2 4" id="KW-0378">Hydrolase</keyword>
<dbReference type="EMBL" id="CP002018">
    <property type="protein sequence ID" value="AEM41272.1"/>
    <property type="molecule type" value="Genomic_DNA"/>
</dbReference>
<dbReference type="HOGENOM" id="CLU_012358_2_3_5"/>
<evidence type="ECO:0000256" key="1">
    <source>
        <dbReference type="ARBA" id="ARBA00006745"/>
    </source>
</evidence>
<dbReference type="InterPro" id="IPR032466">
    <property type="entry name" value="Metal_Hydrolase"/>
</dbReference>
<dbReference type="Proteomes" id="UP000000692">
    <property type="component" value="Chromosome"/>
</dbReference>
<dbReference type="AlphaFoldDB" id="F9Y955"/>